<evidence type="ECO:0000313" key="4">
    <source>
        <dbReference type="EMBL" id="KAK1375518.1"/>
    </source>
</evidence>
<comment type="similarity">
    <text evidence="1">Belongs to the GeBP family.</text>
</comment>
<dbReference type="InterPro" id="IPR007592">
    <property type="entry name" value="GEBP"/>
</dbReference>
<organism evidence="4 5">
    <name type="scientific">Heracleum sosnowskyi</name>
    <dbReference type="NCBI Taxonomy" id="360622"/>
    <lineage>
        <taxon>Eukaryota</taxon>
        <taxon>Viridiplantae</taxon>
        <taxon>Streptophyta</taxon>
        <taxon>Embryophyta</taxon>
        <taxon>Tracheophyta</taxon>
        <taxon>Spermatophyta</taxon>
        <taxon>Magnoliopsida</taxon>
        <taxon>eudicotyledons</taxon>
        <taxon>Gunneridae</taxon>
        <taxon>Pentapetalae</taxon>
        <taxon>asterids</taxon>
        <taxon>campanulids</taxon>
        <taxon>Apiales</taxon>
        <taxon>Apiaceae</taxon>
        <taxon>Apioideae</taxon>
        <taxon>apioid superclade</taxon>
        <taxon>Tordylieae</taxon>
        <taxon>Tordyliinae</taxon>
        <taxon>Heracleum</taxon>
    </lineage>
</organism>
<feature type="compositionally biased region" description="Low complexity" evidence="2">
    <location>
        <begin position="37"/>
        <end position="46"/>
    </location>
</feature>
<feature type="compositionally biased region" description="Acidic residues" evidence="2">
    <location>
        <begin position="77"/>
        <end position="86"/>
    </location>
</feature>
<sequence length="440" mass="48899">MAKKVQPVNILPAPSSSDDETEDQDGSGSSTDDEQHPPQTQIQQPQSEEESDDDSEDDEPQSEPVVKNPSLQKPQESEEDSDDESVETQNSPSASAFTIKPIVSKPPEMKTPTSKPVRVKSRAKRPADSEETDKPIKVVSKIQEAGNVKGGNGKRPAEVEKVEKSKKSKGLNGEGHSVGKVEKDAKSKNGDDVSGEVEEKKSIVKWSGKDEAALLGGIVEFKAETGEDLNSKMDAFHEYVKDSISISLTKTQLYEKIRRLKKKFQTNVEKRQNGEELVFSKPHERKLFELSQKIWGSEGVVTEGNGSKVKSSKKKDKKDGNVVSNTNTSSPLKPVTNTELSVQEELNDVIMEDKKEETKDCWSLYPWLCASLESEASNLRLRAAYLKDYVKGVISKIGEEKAKELEAEWKDVHVMDHQLYVRRAHLISKQADAVSEYLNC</sequence>
<dbReference type="Pfam" id="PF04504">
    <property type="entry name" value="GeBP-like_DBD"/>
    <property type="match status" value="1"/>
</dbReference>
<dbReference type="GO" id="GO:0006355">
    <property type="term" value="P:regulation of DNA-templated transcription"/>
    <property type="evidence" value="ECO:0007669"/>
    <property type="project" value="InterPro"/>
</dbReference>
<dbReference type="PANTHER" id="PTHR31662">
    <property type="entry name" value="BNAANNG10740D PROTEIN-RELATED"/>
    <property type="match status" value="1"/>
</dbReference>
<protein>
    <recommendedName>
        <fullName evidence="3">Glabrous enhancer-binding protein-like DBD domain-containing protein</fullName>
    </recommendedName>
</protein>
<dbReference type="Proteomes" id="UP001237642">
    <property type="component" value="Unassembled WGS sequence"/>
</dbReference>
<accession>A0AAD8HYR8</accession>
<proteinExistence type="inferred from homology"/>
<feature type="compositionally biased region" description="Polar residues" evidence="2">
    <location>
        <begin position="87"/>
        <end position="96"/>
    </location>
</feature>
<feature type="region of interest" description="Disordered" evidence="2">
    <location>
        <begin position="302"/>
        <end position="337"/>
    </location>
</feature>
<evidence type="ECO:0000313" key="5">
    <source>
        <dbReference type="Proteomes" id="UP001237642"/>
    </source>
</evidence>
<feature type="compositionally biased region" description="Polar residues" evidence="2">
    <location>
        <begin position="326"/>
        <end position="337"/>
    </location>
</feature>
<dbReference type="GO" id="GO:0005634">
    <property type="term" value="C:nucleus"/>
    <property type="evidence" value="ECO:0007669"/>
    <property type="project" value="TreeGrafter"/>
</dbReference>
<dbReference type="AlphaFoldDB" id="A0AAD8HYR8"/>
<feature type="compositionally biased region" description="Basic and acidic residues" evidence="2">
    <location>
        <begin position="177"/>
        <end position="201"/>
    </location>
</feature>
<dbReference type="PANTHER" id="PTHR31662:SF33">
    <property type="entry name" value="DNA-BINDING STOREKEEPER PROTEIN TRANSCRIPTIONAL REGULATOR-LIKE PROTEIN"/>
    <property type="match status" value="1"/>
</dbReference>
<feature type="compositionally biased region" description="Basic and acidic residues" evidence="2">
    <location>
        <begin position="125"/>
        <end position="136"/>
    </location>
</feature>
<dbReference type="InterPro" id="IPR053932">
    <property type="entry name" value="GeBP-like_DBD"/>
</dbReference>
<reference evidence="4" key="1">
    <citation type="submission" date="2023-02" db="EMBL/GenBank/DDBJ databases">
        <title>Genome of toxic invasive species Heracleum sosnowskyi carries increased number of genes despite the absence of recent whole-genome duplications.</title>
        <authorList>
            <person name="Schelkunov M."/>
            <person name="Shtratnikova V."/>
            <person name="Makarenko M."/>
            <person name="Klepikova A."/>
            <person name="Omelchenko D."/>
            <person name="Novikova G."/>
            <person name="Obukhova E."/>
            <person name="Bogdanov V."/>
            <person name="Penin A."/>
            <person name="Logacheva M."/>
        </authorList>
    </citation>
    <scope>NUCLEOTIDE SEQUENCE</scope>
    <source>
        <strain evidence="4">Hsosn_3</strain>
        <tissue evidence="4">Leaf</tissue>
    </source>
</reference>
<gene>
    <name evidence="4" type="ORF">POM88_031711</name>
</gene>
<feature type="compositionally biased region" description="Basic and acidic residues" evidence="2">
    <location>
        <begin position="155"/>
        <end position="165"/>
    </location>
</feature>
<comment type="caution">
    <text evidence="4">The sequence shown here is derived from an EMBL/GenBank/DDBJ whole genome shotgun (WGS) entry which is preliminary data.</text>
</comment>
<evidence type="ECO:0000259" key="3">
    <source>
        <dbReference type="Pfam" id="PF04504"/>
    </source>
</evidence>
<name>A0AAD8HYR8_9APIA</name>
<feature type="region of interest" description="Disordered" evidence="2">
    <location>
        <begin position="1"/>
        <end position="201"/>
    </location>
</feature>
<keyword evidence="5" id="KW-1185">Reference proteome</keyword>
<reference evidence="4" key="2">
    <citation type="submission" date="2023-05" db="EMBL/GenBank/DDBJ databases">
        <authorList>
            <person name="Schelkunov M.I."/>
        </authorList>
    </citation>
    <scope>NUCLEOTIDE SEQUENCE</scope>
    <source>
        <strain evidence="4">Hsosn_3</strain>
        <tissue evidence="4">Leaf</tissue>
    </source>
</reference>
<dbReference type="EMBL" id="JAUIZM010000007">
    <property type="protein sequence ID" value="KAK1375518.1"/>
    <property type="molecule type" value="Genomic_DNA"/>
</dbReference>
<feature type="compositionally biased region" description="Acidic residues" evidence="2">
    <location>
        <begin position="47"/>
        <end position="61"/>
    </location>
</feature>
<feature type="domain" description="Glabrous enhancer-binding protein-like DBD" evidence="3">
    <location>
        <begin position="205"/>
        <end position="296"/>
    </location>
</feature>
<evidence type="ECO:0000256" key="1">
    <source>
        <dbReference type="ARBA" id="ARBA00010820"/>
    </source>
</evidence>
<evidence type="ECO:0000256" key="2">
    <source>
        <dbReference type="SAM" id="MobiDB-lite"/>
    </source>
</evidence>